<proteinExistence type="predicted"/>
<protein>
    <submittedName>
        <fullName evidence="1">Uncharacterized protein</fullName>
    </submittedName>
</protein>
<dbReference type="RefSeq" id="WP_150548763.1">
    <property type="nucleotide sequence ID" value="NZ_LR215729.2"/>
</dbReference>
<organism evidence="1">
    <name type="scientific">Pseudomonas marincola</name>
    <dbReference type="NCBI Taxonomy" id="437900"/>
    <lineage>
        <taxon>Bacteria</taxon>
        <taxon>Pseudomonadati</taxon>
        <taxon>Pseudomonadota</taxon>
        <taxon>Gammaproteobacteria</taxon>
        <taxon>Pseudomonadales</taxon>
        <taxon>Pseudomonadaceae</taxon>
        <taxon>Pseudomonas</taxon>
    </lineage>
</organism>
<gene>
    <name evidence="1" type="ORF">PMYSY11_3149</name>
</gene>
<sequence>MSDRITASEAKSLAQAKDPAFAVETILAGVKKAAEEGKYEYTTRDYGFSTSTYCNERDYPPLCIAILKELRSLGYTCEVRAEERQFVDLWLVVKWGGK</sequence>
<evidence type="ECO:0000313" key="1">
    <source>
        <dbReference type="EMBL" id="VEV98193.1"/>
    </source>
</evidence>
<accession>A0A653E6N4</accession>
<dbReference type="AlphaFoldDB" id="A0A653E6N4"/>
<dbReference type="EMBL" id="LR215729">
    <property type="protein sequence ID" value="VEV98193.1"/>
    <property type="molecule type" value="Genomic_DNA"/>
</dbReference>
<name>A0A653E6N4_9PSED</name>
<reference evidence="1" key="1">
    <citation type="submission" date="2019-02" db="EMBL/GenBank/DDBJ databases">
        <authorList>
            <consortium name="Genoscope - CEA"/>
            <person name="William W."/>
        </authorList>
    </citation>
    <scope>NUCLEOTIDE SEQUENCE [LARGE SCALE GENOMIC DNA]</scope>
    <source>
        <strain evidence="1">YSy11</strain>
    </source>
</reference>